<proteinExistence type="predicted"/>
<evidence type="ECO:0000313" key="1">
    <source>
        <dbReference type="EMBL" id="KAH7651539.1"/>
    </source>
</evidence>
<comment type="caution">
    <text evidence="1">The sequence shown here is derived from an EMBL/GenBank/DDBJ whole genome shotgun (WGS) entry which is preliminary data.</text>
</comment>
<sequence length="39" mass="4360">MDTVHKLYSSFFIEEHRHQPLFGGIISSFASSSGDFING</sequence>
<gene>
    <name evidence="1" type="ORF">IHE45_20G064100</name>
</gene>
<organism evidence="1 2">
    <name type="scientific">Dioscorea alata</name>
    <name type="common">Purple yam</name>
    <dbReference type="NCBI Taxonomy" id="55571"/>
    <lineage>
        <taxon>Eukaryota</taxon>
        <taxon>Viridiplantae</taxon>
        <taxon>Streptophyta</taxon>
        <taxon>Embryophyta</taxon>
        <taxon>Tracheophyta</taxon>
        <taxon>Spermatophyta</taxon>
        <taxon>Magnoliopsida</taxon>
        <taxon>Liliopsida</taxon>
        <taxon>Dioscoreales</taxon>
        <taxon>Dioscoreaceae</taxon>
        <taxon>Dioscorea</taxon>
    </lineage>
</organism>
<keyword evidence="2" id="KW-1185">Reference proteome</keyword>
<evidence type="ECO:0000313" key="2">
    <source>
        <dbReference type="Proteomes" id="UP000827976"/>
    </source>
</evidence>
<dbReference type="EMBL" id="CM037030">
    <property type="protein sequence ID" value="KAH7651539.1"/>
    <property type="molecule type" value="Genomic_DNA"/>
</dbReference>
<name>A0ACB7TUG7_DIOAL</name>
<accession>A0ACB7TUG7</accession>
<reference evidence="2" key="1">
    <citation type="journal article" date="2022" name="Nat. Commun.">
        <title>Chromosome evolution and the genetic basis of agronomically important traits in greater yam.</title>
        <authorList>
            <person name="Bredeson J.V."/>
            <person name="Lyons J.B."/>
            <person name="Oniyinde I.O."/>
            <person name="Okereke N.R."/>
            <person name="Kolade O."/>
            <person name="Nnabue I."/>
            <person name="Nwadili C.O."/>
            <person name="Hribova E."/>
            <person name="Parker M."/>
            <person name="Nwogha J."/>
            <person name="Shu S."/>
            <person name="Carlson J."/>
            <person name="Kariba R."/>
            <person name="Muthemba S."/>
            <person name="Knop K."/>
            <person name="Barton G.J."/>
            <person name="Sherwood A.V."/>
            <person name="Lopez-Montes A."/>
            <person name="Asiedu R."/>
            <person name="Jamnadass R."/>
            <person name="Muchugi A."/>
            <person name="Goodstein D."/>
            <person name="Egesi C.N."/>
            <person name="Featherston J."/>
            <person name="Asfaw A."/>
            <person name="Simpson G.G."/>
            <person name="Dolezel J."/>
            <person name="Hendre P.S."/>
            <person name="Van Deynze A."/>
            <person name="Kumar P.L."/>
            <person name="Obidiegwu J.E."/>
            <person name="Bhattacharjee R."/>
            <person name="Rokhsar D.S."/>
        </authorList>
    </citation>
    <scope>NUCLEOTIDE SEQUENCE [LARGE SCALE GENOMIC DNA]</scope>
    <source>
        <strain evidence="2">cv. TDa95/00328</strain>
    </source>
</reference>
<dbReference type="Proteomes" id="UP000827976">
    <property type="component" value="Chromosome 20"/>
</dbReference>
<protein>
    <submittedName>
        <fullName evidence="1">Uncharacterized protein</fullName>
    </submittedName>
</protein>